<dbReference type="RefSeq" id="YP_010676747.1">
    <property type="nucleotide sequence ID" value="NC_071015.1"/>
</dbReference>
<dbReference type="GeneID" id="77953112"/>
<evidence type="ECO:0000313" key="2">
    <source>
        <dbReference type="EMBL" id="QYN79935.1"/>
    </source>
</evidence>
<accession>A0AAE7WFJ2</accession>
<dbReference type="Proteomes" id="UP000828443">
    <property type="component" value="Segment"/>
</dbReference>
<name>A0AAE7WFJ2_9CAUD</name>
<sequence length="309" mass="35890">MNKYFNHSPFVCNVWVPFNGHRFKNPYMIRTKEGKEMLAIPNGGAWCNEQSQWIEDADVTHIKALPDGEGPRRSMSGGWRVARDIEYFGPHFPVWCGEKDGFVWEDNLPEGKQILPVRIQAYRNKRSEEKKIILFITEGLVVDKDESIPTLESLQRYVDVPGFWIEEDVEFLSYNETVMSIHWAARFLDITARDSRAQEMIKFLAEVGMTPNKYLPLFGWYLTRWNNDEEALRRQIKQRMENDKSVGGHWGSAQTADENLSESDKQVIHNALRGPKNAQMLTLDVLEASNFMKNPLVHPQTVHAFQPRY</sequence>
<protein>
    <submittedName>
        <fullName evidence="2">Uncharacterized protein</fullName>
    </submittedName>
</protein>
<evidence type="ECO:0000313" key="3">
    <source>
        <dbReference type="Proteomes" id="UP000828443"/>
    </source>
</evidence>
<keyword evidence="3" id="KW-1185">Reference proteome</keyword>
<reference evidence="2" key="1">
    <citation type="journal article" date="2021" name="Viruses">
        <title>Novel Viruses That Lyse Plant and Human Strains of Kosakonia cowanii.</title>
        <authorList>
            <person name="Petrzik K."/>
            <person name="Brazdova S."/>
            <person name="Krawczyk K."/>
        </authorList>
    </citation>
    <scope>NUCLEOTIDE SEQUENCE</scope>
</reference>
<organism evidence="2 3">
    <name type="scientific">Kosakonia phage Kc263</name>
    <dbReference type="NCBI Taxonomy" id="2863194"/>
    <lineage>
        <taxon>Viruses</taxon>
        <taxon>Duplodnaviria</taxon>
        <taxon>Heunggongvirae</taxon>
        <taxon>Uroviricota</taxon>
        <taxon>Caudoviricetes</taxon>
        <taxon>Chimalliviridae</taxon>
        <taxon>Branisovskavirus</taxon>
        <taxon>Branisovskavirus Kc263</taxon>
    </lineage>
</organism>
<evidence type="ECO:0000256" key="1">
    <source>
        <dbReference type="SAM" id="MobiDB-lite"/>
    </source>
</evidence>
<dbReference type="EMBL" id="MZ348422">
    <property type="protein sequence ID" value="QYN79935.1"/>
    <property type="molecule type" value="Genomic_DNA"/>
</dbReference>
<dbReference type="KEGG" id="vg:77953112"/>
<proteinExistence type="predicted"/>
<feature type="region of interest" description="Disordered" evidence="1">
    <location>
        <begin position="243"/>
        <end position="262"/>
    </location>
</feature>